<dbReference type="RefSeq" id="WP_159525900.1">
    <property type="nucleotide sequence ID" value="NZ_WUUU01000038.1"/>
</dbReference>
<evidence type="ECO:0000313" key="3">
    <source>
        <dbReference type="Proteomes" id="UP000471521"/>
    </source>
</evidence>
<dbReference type="Gene3D" id="3.40.630.30">
    <property type="match status" value="1"/>
</dbReference>
<dbReference type="AlphaFoldDB" id="A0A6B0SRY0"/>
<keyword evidence="3" id="KW-1185">Reference proteome</keyword>
<dbReference type="InterPro" id="IPR038740">
    <property type="entry name" value="BioF2-like_GNAT_dom"/>
</dbReference>
<dbReference type="GO" id="GO:0016740">
    <property type="term" value="F:transferase activity"/>
    <property type="evidence" value="ECO:0007669"/>
    <property type="project" value="UniProtKB-KW"/>
</dbReference>
<reference evidence="2 3" key="1">
    <citation type="submission" date="2019-12" db="EMBL/GenBank/DDBJ databases">
        <title>Isolation and characterization of three novel carbon monoxide-oxidizing members of Halobacteria from salione crusts and soils.</title>
        <authorList>
            <person name="Myers M.R."/>
            <person name="King G.M."/>
        </authorList>
    </citation>
    <scope>NUCLEOTIDE SEQUENCE [LARGE SCALE GENOMIC DNA]</scope>
    <source>
        <strain evidence="2 3">PCN9</strain>
    </source>
</reference>
<dbReference type="InterPro" id="IPR050644">
    <property type="entry name" value="PG_Glycine_Bridge_Synth"/>
</dbReference>
<evidence type="ECO:0000259" key="1">
    <source>
        <dbReference type="Pfam" id="PF13480"/>
    </source>
</evidence>
<gene>
    <name evidence="2" type="ORF">GRX66_06920</name>
</gene>
<comment type="caution">
    <text evidence="2">The sequence shown here is derived from an EMBL/GenBank/DDBJ whole genome shotgun (WGS) entry which is preliminary data.</text>
</comment>
<dbReference type="Proteomes" id="UP000471521">
    <property type="component" value="Unassembled WGS sequence"/>
</dbReference>
<dbReference type="EMBL" id="WUUU01000038">
    <property type="protein sequence ID" value="MXR20349.1"/>
    <property type="molecule type" value="Genomic_DNA"/>
</dbReference>
<feature type="domain" description="BioF2-like acetyltransferase" evidence="1">
    <location>
        <begin position="170"/>
        <end position="301"/>
    </location>
</feature>
<dbReference type="Pfam" id="PF13480">
    <property type="entry name" value="Acetyltransf_6"/>
    <property type="match status" value="1"/>
</dbReference>
<name>A0A6B0SRY0_9EURY</name>
<organism evidence="2 3">
    <name type="scientific">Halobacterium bonnevillei</name>
    <dbReference type="NCBI Taxonomy" id="2692200"/>
    <lineage>
        <taxon>Archaea</taxon>
        <taxon>Methanobacteriati</taxon>
        <taxon>Methanobacteriota</taxon>
        <taxon>Stenosarchaea group</taxon>
        <taxon>Halobacteria</taxon>
        <taxon>Halobacteriales</taxon>
        <taxon>Halobacteriaceae</taxon>
        <taxon>Halobacterium</taxon>
    </lineage>
</organism>
<sequence>MTVDVRPLEDPDRWDDLLEATEQPTPFHRAGTLDVLAAHVGADSHRLVGYVGEEPIGLFPLFTLSRGPVSAVFSPPPDLKIPYLGPTLLNRHSLKRRRRDKRHKRFVNACLEWAEDAENPQFVQIRTAPGYDDVRPFVWQEYSATPRYTYVVDLSRDLDDLLAAFSSDARRNVSGDYDTDYVIEEGGVDVIEQVLSQLRERHAEQGAAFPIDASFVTDLYETLEDGVVRPYVCRVDGEFAGGNVNVEADGGSYRWLGGAKPDADIPVNDLLDWRYLNDASQRGVETYDLAGANDERIARYKAKFAPALVPYYRLRDGTRPLTTLLKLYDAVR</sequence>
<evidence type="ECO:0000313" key="2">
    <source>
        <dbReference type="EMBL" id="MXR20349.1"/>
    </source>
</evidence>
<accession>A0A6B0SRY0</accession>
<proteinExistence type="predicted"/>
<dbReference type="PANTHER" id="PTHR36174">
    <property type="entry name" value="LIPID II:GLYCINE GLYCYLTRANSFERASE"/>
    <property type="match status" value="1"/>
</dbReference>
<dbReference type="PANTHER" id="PTHR36174:SF1">
    <property type="entry name" value="LIPID II:GLYCINE GLYCYLTRANSFERASE"/>
    <property type="match status" value="1"/>
</dbReference>
<dbReference type="OrthoDB" id="140543at2157"/>
<dbReference type="SUPFAM" id="SSF55729">
    <property type="entry name" value="Acyl-CoA N-acyltransferases (Nat)"/>
    <property type="match status" value="1"/>
</dbReference>
<dbReference type="InterPro" id="IPR016181">
    <property type="entry name" value="Acyl_CoA_acyltransferase"/>
</dbReference>
<keyword evidence="2" id="KW-0808">Transferase</keyword>
<protein>
    <submittedName>
        <fullName evidence="2">GNAT family N-acetyltransferase</fullName>
    </submittedName>
</protein>